<keyword evidence="7" id="KW-1185">Reference proteome</keyword>
<dbReference type="OrthoDB" id="10264588at2759"/>
<feature type="region of interest" description="Disordered" evidence="5">
    <location>
        <begin position="342"/>
        <end position="367"/>
    </location>
</feature>
<dbReference type="Proteomes" id="UP000759131">
    <property type="component" value="Unassembled WGS sequence"/>
</dbReference>
<feature type="repeat" description="WD" evidence="4">
    <location>
        <begin position="204"/>
        <end position="238"/>
    </location>
</feature>
<dbReference type="InterPro" id="IPR001680">
    <property type="entry name" value="WD40_rpt"/>
</dbReference>
<dbReference type="AlphaFoldDB" id="A0A7R9KFH7"/>
<dbReference type="InterPro" id="IPR015943">
    <property type="entry name" value="WD40/YVTN_repeat-like_dom_sf"/>
</dbReference>
<feature type="compositionally biased region" description="Polar residues" evidence="5">
    <location>
        <begin position="348"/>
        <end position="366"/>
    </location>
</feature>
<feature type="repeat" description="WD" evidence="4">
    <location>
        <begin position="239"/>
        <end position="280"/>
    </location>
</feature>
<dbReference type="CDD" id="cd00200">
    <property type="entry name" value="WD40"/>
    <property type="match status" value="1"/>
</dbReference>
<dbReference type="InterPro" id="IPR050505">
    <property type="entry name" value="WDR55/POC1"/>
</dbReference>
<keyword evidence="2" id="KW-0677">Repeat</keyword>
<name>A0A7R9KFH7_9ACAR</name>
<feature type="repeat" description="WD" evidence="4">
    <location>
        <begin position="61"/>
        <end position="93"/>
    </location>
</feature>
<dbReference type="Gene3D" id="2.130.10.10">
    <property type="entry name" value="YVTN repeat-like/Quinoprotein amine dehydrogenase"/>
    <property type="match status" value="3"/>
</dbReference>
<dbReference type="EMBL" id="CAJPIZ010000858">
    <property type="protein sequence ID" value="CAG2102406.1"/>
    <property type="molecule type" value="Genomic_DNA"/>
</dbReference>
<dbReference type="Pfam" id="PF00400">
    <property type="entry name" value="WD40"/>
    <property type="match status" value="7"/>
</dbReference>
<dbReference type="InterPro" id="IPR020472">
    <property type="entry name" value="WD40_PAC1"/>
</dbReference>
<dbReference type="SMART" id="SM00320">
    <property type="entry name" value="WD40"/>
    <property type="match status" value="7"/>
</dbReference>
<dbReference type="InterPro" id="IPR019775">
    <property type="entry name" value="WD40_repeat_CS"/>
</dbReference>
<proteinExistence type="inferred from homology"/>
<evidence type="ECO:0000256" key="2">
    <source>
        <dbReference type="ARBA" id="ARBA00022737"/>
    </source>
</evidence>
<evidence type="ECO:0000256" key="5">
    <source>
        <dbReference type="SAM" id="MobiDB-lite"/>
    </source>
</evidence>
<evidence type="ECO:0000313" key="6">
    <source>
        <dbReference type="EMBL" id="CAD7621976.1"/>
    </source>
</evidence>
<dbReference type="PRINTS" id="PR00320">
    <property type="entry name" value="GPROTEINBRPT"/>
</dbReference>
<feature type="repeat" description="WD" evidence="4">
    <location>
        <begin position="107"/>
        <end position="139"/>
    </location>
</feature>
<dbReference type="EMBL" id="OC855433">
    <property type="protein sequence ID" value="CAD7621976.1"/>
    <property type="molecule type" value="Genomic_DNA"/>
</dbReference>
<evidence type="ECO:0000256" key="3">
    <source>
        <dbReference type="ARBA" id="ARBA00037984"/>
    </source>
</evidence>
<dbReference type="PANTHER" id="PTHR44019:SF8">
    <property type="entry name" value="POC1 CENTRIOLAR PROTEIN HOMOLOG"/>
    <property type="match status" value="1"/>
</dbReference>
<organism evidence="6">
    <name type="scientific">Medioppia subpectinata</name>
    <dbReference type="NCBI Taxonomy" id="1979941"/>
    <lineage>
        <taxon>Eukaryota</taxon>
        <taxon>Metazoa</taxon>
        <taxon>Ecdysozoa</taxon>
        <taxon>Arthropoda</taxon>
        <taxon>Chelicerata</taxon>
        <taxon>Arachnida</taxon>
        <taxon>Acari</taxon>
        <taxon>Acariformes</taxon>
        <taxon>Sarcoptiformes</taxon>
        <taxon>Oribatida</taxon>
        <taxon>Brachypylina</taxon>
        <taxon>Oppioidea</taxon>
        <taxon>Oppiidae</taxon>
        <taxon>Medioppia</taxon>
    </lineage>
</organism>
<comment type="similarity">
    <text evidence="3">Belongs to the WD repeat POC1 family.</text>
</comment>
<protein>
    <submittedName>
        <fullName evidence="6">Uncharacterized protein</fullName>
    </submittedName>
</protein>
<reference evidence="6" key="1">
    <citation type="submission" date="2020-11" db="EMBL/GenBank/DDBJ databases">
        <authorList>
            <person name="Tran Van P."/>
        </authorList>
    </citation>
    <scope>NUCLEOTIDE SEQUENCE</scope>
</reference>
<feature type="repeat" description="WD" evidence="4">
    <location>
        <begin position="18"/>
        <end position="59"/>
    </location>
</feature>
<gene>
    <name evidence="6" type="ORF">OSB1V03_LOCUS2445</name>
</gene>
<dbReference type="PROSITE" id="PS50082">
    <property type="entry name" value="WD_REPEATS_2"/>
    <property type="match status" value="6"/>
</dbReference>
<sequence>MSEYSVTDGSDPCVETTLRGHRQAVNCVSFSGDGKQLVSGSDDNNVMLWSLDDKQSICYRLVGHSSSVQSVVFTPQFLLSSSKDCTVRLWRMNRISGRHPENESVVYRCHSSSIRCVSASADASAFCTASDDKTVKIWSPIATNKFIGTLSGVHTNWVRHAKYSRLNQHLIGSCGDDGLVAIWDVRTRDAVIQLTPRRKSTHFTSLEWHPNCEHIISSSSADTSIRIWDLRKEKMIQYYAAHTGAVNATDFHASGNYLISASSDETSKIFDLLEGRGLFTLKAHNGAVNACAFTPDGQYFATAGNDKQIMIWKSNLMNGLDRSEYMLQLDEPIDEPLLLNPRDHIRPQSHSTPQSSKASKFQTPVMNGNRVPLKSALRRSCSEEIKPMTTTPKQTLYTNARHSTRWRDRVDGRDVRINNSGDHLNSAKSESITQTFINQLKTLTDSVLLIEERLSTLEDKFETHCTAPSAHGSSNG</sequence>
<keyword evidence="1 4" id="KW-0853">WD repeat</keyword>
<dbReference type="PROSITE" id="PS50294">
    <property type="entry name" value="WD_REPEATS_REGION"/>
    <property type="match status" value="5"/>
</dbReference>
<dbReference type="InterPro" id="IPR036322">
    <property type="entry name" value="WD40_repeat_dom_sf"/>
</dbReference>
<feature type="repeat" description="WD" evidence="4">
    <location>
        <begin position="281"/>
        <end position="313"/>
    </location>
</feature>
<evidence type="ECO:0000256" key="4">
    <source>
        <dbReference type="PROSITE-ProRule" id="PRU00221"/>
    </source>
</evidence>
<accession>A0A7R9KFH7</accession>
<dbReference type="PROSITE" id="PS00678">
    <property type="entry name" value="WD_REPEATS_1"/>
    <property type="match status" value="1"/>
</dbReference>
<evidence type="ECO:0000256" key="1">
    <source>
        <dbReference type="ARBA" id="ARBA00022574"/>
    </source>
</evidence>
<dbReference type="SUPFAM" id="SSF50978">
    <property type="entry name" value="WD40 repeat-like"/>
    <property type="match status" value="1"/>
</dbReference>
<dbReference type="PANTHER" id="PTHR44019">
    <property type="entry name" value="WD REPEAT-CONTAINING PROTEIN 55"/>
    <property type="match status" value="1"/>
</dbReference>
<evidence type="ECO:0000313" key="7">
    <source>
        <dbReference type="Proteomes" id="UP000759131"/>
    </source>
</evidence>